<dbReference type="Proteomes" id="UP001605036">
    <property type="component" value="Unassembled WGS sequence"/>
</dbReference>
<organism evidence="1 2">
    <name type="scientific">Riccia fluitans</name>
    <dbReference type="NCBI Taxonomy" id="41844"/>
    <lineage>
        <taxon>Eukaryota</taxon>
        <taxon>Viridiplantae</taxon>
        <taxon>Streptophyta</taxon>
        <taxon>Embryophyta</taxon>
        <taxon>Marchantiophyta</taxon>
        <taxon>Marchantiopsida</taxon>
        <taxon>Marchantiidae</taxon>
        <taxon>Marchantiales</taxon>
        <taxon>Ricciaceae</taxon>
        <taxon>Riccia</taxon>
    </lineage>
</organism>
<keyword evidence="2" id="KW-1185">Reference proteome</keyword>
<reference evidence="1 2" key="1">
    <citation type="submission" date="2024-09" db="EMBL/GenBank/DDBJ databases">
        <title>Chromosome-scale assembly of Riccia fluitans.</title>
        <authorList>
            <person name="Paukszto L."/>
            <person name="Sawicki J."/>
            <person name="Karawczyk K."/>
            <person name="Piernik-Szablinska J."/>
            <person name="Szczecinska M."/>
            <person name="Mazdziarz M."/>
        </authorList>
    </citation>
    <scope>NUCLEOTIDE SEQUENCE [LARGE SCALE GENOMIC DNA]</scope>
    <source>
        <strain evidence="1">Rf_01</strain>
        <tissue evidence="1">Aerial parts of the thallus</tissue>
    </source>
</reference>
<dbReference type="AlphaFoldDB" id="A0ABD1XZA9"/>
<evidence type="ECO:0000313" key="1">
    <source>
        <dbReference type="EMBL" id="KAL2619815.1"/>
    </source>
</evidence>
<accession>A0ABD1XZA9</accession>
<dbReference type="EMBL" id="JBHFFA010000006">
    <property type="protein sequence ID" value="KAL2619815.1"/>
    <property type="molecule type" value="Genomic_DNA"/>
</dbReference>
<gene>
    <name evidence="1" type="ORF">R1flu_000020</name>
</gene>
<protein>
    <submittedName>
        <fullName evidence="1">Uncharacterized protein</fullName>
    </submittedName>
</protein>
<evidence type="ECO:0000313" key="2">
    <source>
        <dbReference type="Proteomes" id="UP001605036"/>
    </source>
</evidence>
<proteinExistence type="predicted"/>
<name>A0ABD1XZA9_9MARC</name>
<comment type="caution">
    <text evidence="1">The sequence shown here is derived from an EMBL/GenBank/DDBJ whole genome shotgun (WGS) entry which is preliminary data.</text>
</comment>
<sequence>MRCSSGYQIVKSPQCPESSLGITNLPSLSRRSSVLWIGARLFFSFRALARAPSSCGERGPPLQGSSGLWIRAGQPTFPPFASCGAPPSYGERESGTSDPPGYGSGVENGFFFPLRSYSKLLRVMELEC</sequence>